<protein>
    <submittedName>
        <fullName evidence="1">Uncharacterized protein</fullName>
    </submittedName>
</protein>
<gene>
    <name evidence="1" type="ORF">barba138A_phanotate67</name>
</gene>
<name>A0A7G9VV72_9CAUD</name>
<dbReference type="Proteomes" id="UP000516163">
    <property type="component" value="Segment"/>
</dbReference>
<sequence length="49" mass="5848">MQLLIIIMHNLFILLLITHKIDYVKCQLNDVSLPIAYCMNNYIYLMLAY</sequence>
<dbReference type="EMBL" id="MT497278">
    <property type="protein sequence ID" value="QNO10178.1"/>
    <property type="molecule type" value="Genomic_DNA"/>
</dbReference>
<reference evidence="2" key="1">
    <citation type="submission" date="2020-05" db="EMBL/GenBank/DDBJ databases">
        <title>Genomics and ecology of novel Flavobacterium phages from the Baltic Sea.</title>
        <authorList>
            <person name="Hoetzinger M."/>
            <person name="Nilsson E."/>
            <person name="Holmfeldt K."/>
        </authorList>
    </citation>
    <scope>NUCLEOTIDE SEQUENCE [LARGE SCALE GENOMIC DNA]</scope>
</reference>
<organism evidence="1 2">
    <name type="scientific">Rheinheimera phage vB_RspM_barba_13-8A</name>
    <dbReference type="NCBI Taxonomy" id="2743900"/>
    <lineage>
        <taxon>Viruses</taxon>
        <taxon>Duplodnaviria</taxon>
        <taxon>Heunggongvirae</taxon>
        <taxon>Uroviricota</taxon>
        <taxon>Caudoviricetes</taxon>
        <taxon>Barbavirus</taxon>
        <taxon>Barbavirus barba18A</taxon>
    </lineage>
</organism>
<accession>A0A7G9VV72</accession>
<evidence type="ECO:0000313" key="1">
    <source>
        <dbReference type="EMBL" id="QNO10178.1"/>
    </source>
</evidence>
<proteinExistence type="predicted"/>
<evidence type="ECO:0000313" key="2">
    <source>
        <dbReference type="Proteomes" id="UP000516163"/>
    </source>
</evidence>